<dbReference type="InterPro" id="IPR029058">
    <property type="entry name" value="AB_hydrolase_fold"/>
</dbReference>
<dbReference type="GO" id="GO:0006508">
    <property type="term" value="P:proteolysis"/>
    <property type="evidence" value="ECO:0007669"/>
    <property type="project" value="UniProtKB-KW"/>
</dbReference>
<dbReference type="PANTHER" id="PTHR11802">
    <property type="entry name" value="SERINE PROTEASE FAMILY S10 SERINE CARBOXYPEPTIDASE"/>
    <property type="match status" value="1"/>
</dbReference>
<comment type="similarity">
    <text evidence="1 2">Belongs to the peptidase S10 family.</text>
</comment>
<dbReference type="InterPro" id="IPR001563">
    <property type="entry name" value="Peptidase_S10"/>
</dbReference>
<dbReference type="PANTHER" id="PTHR11802:SF201">
    <property type="entry name" value="CARBOXYPEPTIDASE"/>
    <property type="match status" value="1"/>
</dbReference>
<feature type="chain" id="PRO_5041018220" description="Carboxypeptidase" evidence="2">
    <location>
        <begin position="19"/>
        <end position="483"/>
    </location>
</feature>
<evidence type="ECO:0000313" key="4">
    <source>
        <dbReference type="Proteomes" id="UP001165122"/>
    </source>
</evidence>
<dbReference type="AlphaFoldDB" id="A0A9W7KZH2"/>
<accession>A0A9W7KZH2</accession>
<dbReference type="EMBL" id="BRXW01000299">
    <property type="protein sequence ID" value="GMI17628.1"/>
    <property type="molecule type" value="Genomic_DNA"/>
</dbReference>
<dbReference type="Gene3D" id="3.40.50.1820">
    <property type="entry name" value="alpha/beta hydrolase"/>
    <property type="match status" value="1"/>
</dbReference>
<dbReference type="OrthoDB" id="443318at2759"/>
<protein>
    <recommendedName>
        <fullName evidence="2">Carboxypeptidase</fullName>
        <ecNumber evidence="2">3.4.16.-</ecNumber>
    </recommendedName>
</protein>
<dbReference type="Pfam" id="PF00450">
    <property type="entry name" value="Peptidase_S10"/>
    <property type="match status" value="1"/>
</dbReference>
<dbReference type="Proteomes" id="UP001165122">
    <property type="component" value="Unassembled WGS sequence"/>
</dbReference>
<keyword evidence="2" id="KW-0378">Hydrolase</keyword>
<evidence type="ECO:0000256" key="1">
    <source>
        <dbReference type="ARBA" id="ARBA00009431"/>
    </source>
</evidence>
<name>A0A9W7KZH2_9STRA</name>
<reference evidence="4" key="1">
    <citation type="journal article" date="2023" name="Commun. Biol.">
        <title>Genome analysis of Parmales, the sister group of diatoms, reveals the evolutionary specialization of diatoms from phago-mixotrophs to photoautotrophs.</title>
        <authorList>
            <person name="Ban H."/>
            <person name="Sato S."/>
            <person name="Yoshikawa S."/>
            <person name="Yamada K."/>
            <person name="Nakamura Y."/>
            <person name="Ichinomiya M."/>
            <person name="Sato N."/>
            <person name="Blanc-Mathieu R."/>
            <person name="Endo H."/>
            <person name="Kuwata A."/>
            <person name="Ogata H."/>
        </authorList>
    </citation>
    <scope>NUCLEOTIDE SEQUENCE [LARGE SCALE GENOMIC DNA]</scope>
    <source>
        <strain evidence="4">NIES 3700</strain>
    </source>
</reference>
<dbReference type="EC" id="3.4.16.-" evidence="2"/>
<proteinExistence type="inferred from homology"/>
<sequence>MLAKYLISTVLLTLSTSATSTVAVTKAAAADQIDALPNAPPLPSNHYSGYLSASSTKNIHYYLAESENDPANDPLLIWMNGGPGCSSLDGFLYEHGPYRVKTRSVVDSNGDSTEEAYLEYFEQSWSKLANTLYIEAPVGVGFSYSTAGATDYNCTDDSTADDNLAALHSFYEKFPQFVKNDLFITGESYAGVYVPTLAENVLLDETFPAKLKGIAVGNGCSGTEVGICSWGDQGSALSAQFLTSSGFLPQTLKNNINDNCDYDSWFSGDGVSDACAKNIENLNEFTKDLDTYCVYCDCPASNTAHSKIHGANHLLKKKMEAQGLKRAPDVSTNACINTYEASLYLNRPDVQEALGVAAADVSDWEVCHTADGWDYTSTRPNLPRDTYPLLTSKINVLIYNGDWDACVPYTDGESWTSGMGFDAVDAWHTWRIESGDVGGYATKYDVDGKFQFVTVKGGRHEVPETEPVRAYEMLEKFLAGEDF</sequence>
<dbReference type="InterPro" id="IPR018202">
    <property type="entry name" value="Ser_caboxypep_ser_AS"/>
</dbReference>
<keyword evidence="2" id="KW-0645">Protease</keyword>
<dbReference type="SUPFAM" id="SSF53474">
    <property type="entry name" value="alpha/beta-Hydrolases"/>
    <property type="match status" value="1"/>
</dbReference>
<feature type="signal peptide" evidence="2">
    <location>
        <begin position="1"/>
        <end position="18"/>
    </location>
</feature>
<dbReference type="PROSITE" id="PS00131">
    <property type="entry name" value="CARBOXYPEPT_SER_SER"/>
    <property type="match status" value="1"/>
</dbReference>
<dbReference type="PRINTS" id="PR00724">
    <property type="entry name" value="CRBOXYPTASEC"/>
</dbReference>
<dbReference type="GO" id="GO:0004185">
    <property type="term" value="F:serine-type carboxypeptidase activity"/>
    <property type="evidence" value="ECO:0007669"/>
    <property type="project" value="UniProtKB-UniRule"/>
</dbReference>
<evidence type="ECO:0000256" key="2">
    <source>
        <dbReference type="RuleBase" id="RU361156"/>
    </source>
</evidence>
<comment type="caution">
    <text evidence="3">The sequence shown here is derived from an EMBL/GenBank/DDBJ whole genome shotgun (WGS) entry which is preliminary data.</text>
</comment>
<organism evidence="3 4">
    <name type="scientific">Triparma laevis f. longispina</name>
    <dbReference type="NCBI Taxonomy" id="1714387"/>
    <lineage>
        <taxon>Eukaryota</taxon>
        <taxon>Sar</taxon>
        <taxon>Stramenopiles</taxon>
        <taxon>Ochrophyta</taxon>
        <taxon>Bolidophyceae</taxon>
        <taxon>Parmales</taxon>
        <taxon>Triparmaceae</taxon>
        <taxon>Triparma</taxon>
    </lineage>
</organism>
<evidence type="ECO:0000313" key="3">
    <source>
        <dbReference type="EMBL" id="GMI17628.1"/>
    </source>
</evidence>
<gene>
    <name evidence="3" type="ORF">TrLO_g4449</name>
</gene>
<keyword evidence="2" id="KW-0121">Carboxypeptidase</keyword>
<keyword evidence="4" id="KW-1185">Reference proteome</keyword>
<keyword evidence="2" id="KW-0732">Signal</keyword>